<dbReference type="EMBL" id="BAABKG010000004">
    <property type="protein sequence ID" value="GAA5152579.1"/>
    <property type="molecule type" value="Genomic_DNA"/>
</dbReference>
<dbReference type="RefSeq" id="WP_345461031.1">
    <property type="nucleotide sequence ID" value="NZ_BAABKG010000004.1"/>
</dbReference>
<evidence type="ECO:0000313" key="2">
    <source>
        <dbReference type="EMBL" id="GAA5152579.1"/>
    </source>
</evidence>
<comment type="caution">
    <text evidence="2">The sequence shown here is derived from an EMBL/GenBank/DDBJ whole genome shotgun (WGS) entry which is preliminary data.</text>
</comment>
<gene>
    <name evidence="2" type="ORF">GCM10023340_33130</name>
</gene>
<evidence type="ECO:0000256" key="1">
    <source>
        <dbReference type="SAM" id="Phobius"/>
    </source>
</evidence>
<keyword evidence="1" id="KW-0812">Transmembrane</keyword>
<evidence type="ECO:0000313" key="3">
    <source>
        <dbReference type="Proteomes" id="UP001500221"/>
    </source>
</evidence>
<keyword evidence="3" id="KW-1185">Reference proteome</keyword>
<organism evidence="2 3">
    <name type="scientific">Nocardioides marinquilinus</name>
    <dbReference type="NCBI Taxonomy" id="1210400"/>
    <lineage>
        <taxon>Bacteria</taxon>
        <taxon>Bacillati</taxon>
        <taxon>Actinomycetota</taxon>
        <taxon>Actinomycetes</taxon>
        <taxon>Propionibacteriales</taxon>
        <taxon>Nocardioidaceae</taxon>
        <taxon>Nocardioides</taxon>
    </lineage>
</organism>
<feature type="transmembrane region" description="Helical" evidence="1">
    <location>
        <begin position="132"/>
        <end position="154"/>
    </location>
</feature>
<keyword evidence="1" id="KW-1133">Transmembrane helix</keyword>
<keyword evidence="1" id="KW-0472">Membrane</keyword>
<proteinExistence type="predicted"/>
<feature type="transmembrane region" description="Helical" evidence="1">
    <location>
        <begin position="102"/>
        <end position="120"/>
    </location>
</feature>
<sequence length="159" mass="16668">MTAAGTAATAGRALLAGAAGSAAMSATSRLERRLLPDSVDVVDYDASSHVVTAVAAVLRREPRDGGEHRAYFALAHWGYGSAIGLAYPVLRRRLGPGWAAPVALWAGCQTMALVLLPTLGDTPPPWRWRGRLLATSLAGHVVYVVGVAAATRALRRRSS</sequence>
<dbReference type="Proteomes" id="UP001500221">
    <property type="component" value="Unassembled WGS sequence"/>
</dbReference>
<name>A0ABP9PVI4_9ACTN</name>
<reference evidence="3" key="1">
    <citation type="journal article" date="2019" name="Int. J. Syst. Evol. Microbiol.">
        <title>The Global Catalogue of Microorganisms (GCM) 10K type strain sequencing project: providing services to taxonomists for standard genome sequencing and annotation.</title>
        <authorList>
            <consortium name="The Broad Institute Genomics Platform"/>
            <consortium name="The Broad Institute Genome Sequencing Center for Infectious Disease"/>
            <person name="Wu L."/>
            <person name="Ma J."/>
        </authorList>
    </citation>
    <scope>NUCLEOTIDE SEQUENCE [LARGE SCALE GENOMIC DNA]</scope>
    <source>
        <strain evidence="3">JCM 18459</strain>
    </source>
</reference>
<evidence type="ECO:0008006" key="4">
    <source>
        <dbReference type="Google" id="ProtNLM"/>
    </source>
</evidence>
<accession>A0ABP9PVI4</accession>
<protein>
    <recommendedName>
        <fullName evidence="4">DUF1440 domain-containing protein</fullName>
    </recommendedName>
</protein>